<feature type="compositionally biased region" description="Basic and acidic residues" evidence="1">
    <location>
        <begin position="761"/>
        <end position="801"/>
    </location>
</feature>
<feature type="compositionally biased region" description="Low complexity" evidence="1">
    <location>
        <begin position="250"/>
        <end position="261"/>
    </location>
</feature>
<feature type="compositionally biased region" description="Polar residues" evidence="1">
    <location>
        <begin position="655"/>
        <end position="693"/>
    </location>
</feature>
<name>A0AAV0BV93_PHAPC</name>
<feature type="compositionally biased region" description="Polar residues" evidence="1">
    <location>
        <begin position="501"/>
        <end position="519"/>
    </location>
</feature>
<keyword evidence="4" id="KW-1185">Reference proteome</keyword>
<organism evidence="3 4">
    <name type="scientific">Phakopsora pachyrhizi</name>
    <name type="common">Asian soybean rust disease fungus</name>
    <dbReference type="NCBI Taxonomy" id="170000"/>
    <lineage>
        <taxon>Eukaryota</taxon>
        <taxon>Fungi</taxon>
        <taxon>Dikarya</taxon>
        <taxon>Basidiomycota</taxon>
        <taxon>Pucciniomycotina</taxon>
        <taxon>Pucciniomycetes</taxon>
        <taxon>Pucciniales</taxon>
        <taxon>Phakopsoraceae</taxon>
        <taxon>Phakopsora</taxon>
    </lineage>
</organism>
<proteinExistence type="predicted"/>
<gene>
    <name evidence="3" type="ORF">PPACK8108_LOCUS25448</name>
</gene>
<feature type="compositionally biased region" description="Acidic residues" evidence="1">
    <location>
        <begin position="219"/>
        <end position="229"/>
    </location>
</feature>
<evidence type="ECO:0000256" key="2">
    <source>
        <dbReference type="SAM" id="SignalP"/>
    </source>
</evidence>
<evidence type="ECO:0000313" key="4">
    <source>
        <dbReference type="Proteomes" id="UP001153365"/>
    </source>
</evidence>
<feature type="compositionally biased region" description="Polar residues" evidence="1">
    <location>
        <begin position="711"/>
        <end position="725"/>
    </location>
</feature>
<evidence type="ECO:0000313" key="3">
    <source>
        <dbReference type="EMBL" id="CAH7690180.1"/>
    </source>
</evidence>
<comment type="caution">
    <text evidence="3">The sequence shown here is derived from an EMBL/GenBank/DDBJ whole genome shotgun (WGS) entry which is preliminary data.</text>
</comment>
<feature type="compositionally biased region" description="Polar residues" evidence="1">
    <location>
        <begin position="344"/>
        <end position="354"/>
    </location>
</feature>
<feature type="region of interest" description="Disordered" evidence="1">
    <location>
        <begin position="147"/>
        <end position="835"/>
    </location>
</feature>
<feature type="compositionally biased region" description="Low complexity" evidence="1">
    <location>
        <begin position="433"/>
        <end position="442"/>
    </location>
</feature>
<feature type="compositionally biased region" description="Polar residues" evidence="1">
    <location>
        <begin position="630"/>
        <end position="648"/>
    </location>
</feature>
<feature type="compositionally biased region" description="Low complexity" evidence="1">
    <location>
        <begin position="802"/>
        <end position="815"/>
    </location>
</feature>
<reference evidence="3" key="1">
    <citation type="submission" date="2022-06" db="EMBL/GenBank/DDBJ databases">
        <authorList>
            <consortium name="SYNGENTA / RWTH Aachen University"/>
        </authorList>
    </citation>
    <scope>NUCLEOTIDE SEQUENCE</scope>
</reference>
<feature type="signal peptide" evidence="2">
    <location>
        <begin position="1"/>
        <end position="25"/>
    </location>
</feature>
<feature type="compositionally biased region" description="Polar residues" evidence="1">
    <location>
        <begin position="538"/>
        <end position="554"/>
    </location>
</feature>
<feature type="chain" id="PRO_5043617233" evidence="2">
    <location>
        <begin position="26"/>
        <end position="835"/>
    </location>
</feature>
<feature type="compositionally biased region" description="Low complexity" evidence="1">
    <location>
        <begin position="592"/>
        <end position="601"/>
    </location>
</feature>
<dbReference type="EMBL" id="CALTRL010006226">
    <property type="protein sequence ID" value="CAH7690180.1"/>
    <property type="molecule type" value="Genomic_DNA"/>
</dbReference>
<dbReference type="Proteomes" id="UP001153365">
    <property type="component" value="Unassembled WGS sequence"/>
</dbReference>
<feature type="compositionally biased region" description="Acidic residues" evidence="1">
    <location>
        <begin position="563"/>
        <end position="577"/>
    </location>
</feature>
<feature type="compositionally biased region" description="Polar residues" evidence="1">
    <location>
        <begin position="476"/>
        <end position="491"/>
    </location>
</feature>
<dbReference type="AlphaFoldDB" id="A0AAV0BV93"/>
<accession>A0AAV0BV93</accession>
<feature type="compositionally biased region" description="Polar residues" evidence="1">
    <location>
        <begin position="405"/>
        <end position="427"/>
    </location>
</feature>
<feature type="compositionally biased region" description="Polar residues" evidence="1">
    <location>
        <begin position="231"/>
        <end position="240"/>
    </location>
</feature>
<keyword evidence="2" id="KW-0732">Signal</keyword>
<sequence>MPISKSFLLASVVIFYLTSTPNTNASPLRNQYGRSTAIGHLPAKIDVSTLGDCKNLQIDFGVDKAGVGGSFRPNDTARFSQESNDIGMVTNSMCEALVNNCGFKNEDQVTVDCRSLAKDVGSGSDSALADRWNSGCGISTNFAGNQTLPAHWNGQNQSHPALDGTFNNSKSSPNQNPPPIVFAEKENSPEAVPGGSKIPPATIMQNNPTDKDQTGYVNEIDDDCEDGDEGNANTANSPNIHNPPESYGIPSSPNPGGNSSPTPKDQPNTPVGYRDQPQPTQQGEPGKPNKPVNQNQPQGRPQGKRDSPNVNPGGGYTQPTPNNQPIGPEGSGNKDQPVPLGGLNNPNEAQNWSPPHNPPKGKADSPNVIPGGGYIKHTPFNQPAVPVESNEKTQPVPQGVPNKPNEAQKQGPPQSPSKGKTDSPNVTTGGGYTQPTPNNQPTAPGKNDKFQSVPQGVPTKPNEAQNKNPPQEKVDSPNTSTGGGYTQNDPKNQPALPGTPVDQSKSIPQGVPSKTNVFIPQNPPQGKVDSPNVIPGVVNTTPTFKGQQSPSDGSNGKGGSEPTADDDCEDEIDEDVSDFNMQLPPQAPSSPNPGSNSSPTPKDQPNTPVGYRDQPQPAQQGEPVKPNKPVDQNQPQGRPQGNRDSPNVNPGGGYTQPTPNNQTFGSGGFSNKTEPIPQGAQNKPNETQKQGTPQDPPKVETDLPDVIPGGSYTQPTSSNQPSAPGNSGEKPQPVPQGVPNKPKENQNKIPTQENVDLPSAKPHEGSDSPIPVEKKGIESGEHLGYVEKVEDTQNEKDKENSSKPNSPNSQAPPQATKTEVNGAPPVSSVESVTYL</sequence>
<protein>
    <submittedName>
        <fullName evidence="3">Expressed protein</fullName>
    </submittedName>
</protein>
<evidence type="ECO:0000256" key="1">
    <source>
        <dbReference type="SAM" id="MobiDB-lite"/>
    </source>
</evidence>
<feature type="compositionally biased region" description="Polar residues" evidence="1">
    <location>
        <begin position="147"/>
        <end position="159"/>
    </location>
</feature>